<evidence type="ECO:0000313" key="3">
    <source>
        <dbReference type="Proteomes" id="UP000235672"/>
    </source>
</evidence>
<name>A0A2J6Q4V4_9HELO</name>
<feature type="compositionally biased region" description="Polar residues" evidence="1">
    <location>
        <begin position="104"/>
        <end position="127"/>
    </location>
</feature>
<evidence type="ECO:0000256" key="1">
    <source>
        <dbReference type="SAM" id="MobiDB-lite"/>
    </source>
</evidence>
<keyword evidence="3" id="KW-1185">Reference proteome</keyword>
<feature type="region of interest" description="Disordered" evidence="1">
    <location>
        <begin position="47"/>
        <end position="182"/>
    </location>
</feature>
<organism evidence="2 3">
    <name type="scientific">Hyaloscypha hepaticicola</name>
    <dbReference type="NCBI Taxonomy" id="2082293"/>
    <lineage>
        <taxon>Eukaryota</taxon>
        <taxon>Fungi</taxon>
        <taxon>Dikarya</taxon>
        <taxon>Ascomycota</taxon>
        <taxon>Pezizomycotina</taxon>
        <taxon>Leotiomycetes</taxon>
        <taxon>Helotiales</taxon>
        <taxon>Hyaloscyphaceae</taxon>
        <taxon>Hyaloscypha</taxon>
    </lineage>
</organism>
<gene>
    <name evidence="2" type="ORF">NA56DRAFT_703503</name>
</gene>
<protein>
    <submittedName>
        <fullName evidence="2">Uncharacterized protein</fullName>
    </submittedName>
</protein>
<feature type="compositionally biased region" description="Polar residues" evidence="1">
    <location>
        <begin position="72"/>
        <end position="87"/>
    </location>
</feature>
<accession>A0A2J6Q4V4</accession>
<feature type="compositionally biased region" description="Polar residues" evidence="1">
    <location>
        <begin position="47"/>
        <end position="61"/>
    </location>
</feature>
<feature type="compositionally biased region" description="Acidic residues" evidence="1">
    <location>
        <begin position="164"/>
        <end position="182"/>
    </location>
</feature>
<reference evidence="2 3" key="1">
    <citation type="submission" date="2016-05" db="EMBL/GenBank/DDBJ databases">
        <title>A degradative enzymes factory behind the ericoid mycorrhizal symbiosis.</title>
        <authorList>
            <consortium name="DOE Joint Genome Institute"/>
            <person name="Martino E."/>
            <person name="Morin E."/>
            <person name="Grelet G."/>
            <person name="Kuo A."/>
            <person name="Kohler A."/>
            <person name="Daghino S."/>
            <person name="Barry K."/>
            <person name="Choi C."/>
            <person name="Cichocki N."/>
            <person name="Clum A."/>
            <person name="Copeland A."/>
            <person name="Hainaut M."/>
            <person name="Haridas S."/>
            <person name="Labutti K."/>
            <person name="Lindquist E."/>
            <person name="Lipzen A."/>
            <person name="Khouja H.-R."/>
            <person name="Murat C."/>
            <person name="Ohm R."/>
            <person name="Olson A."/>
            <person name="Spatafora J."/>
            <person name="Veneault-Fourrey C."/>
            <person name="Henrissat B."/>
            <person name="Grigoriev I."/>
            <person name="Martin F."/>
            <person name="Perotto S."/>
        </authorList>
    </citation>
    <scope>NUCLEOTIDE SEQUENCE [LARGE SCALE GENOMIC DNA]</scope>
    <source>
        <strain evidence="2 3">UAMH 7357</strain>
    </source>
</reference>
<sequence>MSASTPKKTGTWSEAEDRSILLQALYLGSTMGGMKHENIRLAAKEFSNVQSGSVSSMTSAPAVTPSRFPNAGPQSDYQRSANPSPNTMREGFSMSPCLPVTASKFPNDTRSSSSAYGTGQANRSKSFQAAAEPIAPSKVTKKKNNSRTSKKKKLNLDPFSTSSDESEEFSVYGESEDADVDE</sequence>
<dbReference type="Proteomes" id="UP000235672">
    <property type="component" value="Unassembled WGS sequence"/>
</dbReference>
<evidence type="ECO:0000313" key="2">
    <source>
        <dbReference type="EMBL" id="PMD21327.1"/>
    </source>
</evidence>
<dbReference type="AlphaFoldDB" id="A0A2J6Q4V4"/>
<proteinExistence type="predicted"/>
<feature type="compositionally biased region" description="Basic residues" evidence="1">
    <location>
        <begin position="139"/>
        <end position="153"/>
    </location>
</feature>
<dbReference type="EMBL" id="KZ613481">
    <property type="protein sequence ID" value="PMD21327.1"/>
    <property type="molecule type" value="Genomic_DNA"/>
</dbReference>